<protein>
    <submittedName>
        <fullName evidence="5">Myrcene synthase, chloroplastic</fullName>
    </submittedName>
</protein>
<keyword evidence="2" id="KW-0479">Metal-binding</keyword>
<dbReference type="Proteomes" id="UP001055439">
    <property type="component" value="Chromosome 4"/>
</dbReference>
<dbReference type="InterPro" id="IPR005630">
    <property type="entry name" value="Terpene_synthase_metal-bd"/>
</dbReference>
<dbReference type="PANTHER" id="PTHR31225:SF252">
    <property type="entry name" value="TERPENE SYNTHASE 12-RELATED"/>
    <property type="match status" value="1"/>
</dbReference>
<dbReference type="InterPro" id="IPR008949">
    <property type="entry name" value="Isoprenoid_synthase_dom_sf"/>
</dbReference>
<dbReference type="PANTHER" id="PTHR31225">
    <property type="entry name" value="OS04G0344100 PROTEIN-RELATED"/>
    <property type="match status" value="1"/>
</dbReference>
<comment type="cofactor">
    <cofactor evidence="1">
        <name>Mg(2+)</name>
        <dbReference type="ChEBI" id="CHEBI:18420"/>
    </cofactor>
</comment>
<keyword evidence="3" id="KW-0460">Magnesium</keyword>
<evidence type="ECO:0000259" key="4">
    <source>
        <dbReference type="Pfam" id="PF03936"/>
    </source>
</evidence>
<dbReference type="Gene3D" id="1.10.600.10">
    <property type="entry name" value="Farnesyl Diphosphate Synthase"/>
    <property type="match status" value="1"/>
</dbReference>
<evidence type="ECO:0000256" key="1">
    <source>
        <dbReference type="ARBA" id="ARBA00001946"/>
    </source>
</evidence>
<proteinExistence type="predicted"/>
<reference evidence="5" key="1">
    <citation type="submission" date="2022-05" db="EMBL/GenBank/DDBJ databases">
        <title>The Musa troglodytarum L. genome provides insights into the mechanism of non-climacteric behaviour and enrichment of carotenoids.</title>
        <authorList>
            <person name="Wang J."/>
        </authorList>
    </citation>
    <scope>NUCLEOTIDE SEQUENCE</scope>
    <source>
        <tissue evidence="5">Leaf</tissue>
    </source>
</reference>
<accession>A0A9E7JXL1</accession>
<dbReference type="AlphaFoldDB" id="A0A9E7JXL1"/>
<dbReference type="Pfam" id="PF03936">
    <property type="entry name" value="Terpene_synth_C"/>
    <property type="match status" value="1"/>
</dbReference>
<dbReference type="GO" id="GO:0010333">
    <property type="term" value="F:terpene synthase activity"/>
    <property type="evidence" value="ECO:0007669"/>
    <property type="project" value="InterPro"/>
</dbReference>
<dbReference type="EMBL" id="CP097506">
    <property type="protein sequence ID" value="URD96104.1"/>
    <property type="molecule type" value="Genomic_DNA"/>
</dbReference>
<evidence type="ECO:0000313" key="6">
    <source>
        <dbReference type="Proteomes" id="UP001055439"/>
    </source>
</evidence>
<dbReference type="GO" id="GO:0000287">
    <property type="term" value="F:magnesium ion binding"/>
    <property type="evidence" value="ECO:0007669"/>
    <property type="project" value="InterPro"/>
</dbReference>
<evidence type="ECO:0000313" key="5">
    <source>
        <dbReference type="EMBL" id="URD96104.1"/>
    </source>
</evidence>
<gene>
    <name evidence="5" type="ORF">MUK42_31958</name>
</gene>
<evidence type="ECO:0000256" key="3">
    <source>
        <dbReference type="ARBA" id="ARBA00022842"/>
    </source>
</evidence>
<feature type="domain" description="Terpene synthase metal-binding" evidence="4">
    <location>
        <begin position="2"/>
        <end position="52"/>
    </location>
</feature>
<name>A0A9E7JXL1_9LILI</name>
<keyword evidence="6" id="KW-1185">Reference proteome</keyword>
<dbReference type="GO" id="GO:0016114">
    <property type="term" value="P:terpenoid biosynthetic process"/>
    <property type="evidence" value="ECO:0007669"/>
    <property type="project" value="InterPro"/>
</dbReference>
<dbReference type="InterPro" id="IPR050148">
    <property type="entry name" value="Terpene_synthase-like"/>
</dbReference>
<dbReference type="SUPFAM" id="SSF48576">
    <property type="entry name" value="Terpenoid synthases"/>
    <property type="match status" value="1"/>
</dbReference>
<organism evidence="5 6">
    <name type="scientific">Musa troglodytarum</name>
    <name type="common">fe'i banana</name>
    <dbReference type="NCBI Taxonomy" id="320322"/>
    <lineage>
        <taxon>Eukaryota</taxon>
        <taxon>Viridiplantae</taxon>
        <taxon>Streptophyta</taxon>
        <taxon>Embryophyta</taxon>
        <taxon>Tracheophyta</taxon>
        <taxon>Spermatophyta</taxon>
        <taxon>Magnoliopsida</taxon>
        <taxon>Liliopsida</taxon>
        <taxon>Zingiberales</taxon>
        <taxon>Musaceae</taxon>
        <taxon>Musa</taxon>
    </lineage>
</organism>
<dbReference type="OrthoDB" id="780085at2759"/>
<evidence type="ECO:0000256" key="2">
    <source>
        <dbReference type="ARBA" id="ARBA00022723"/>
    </source>
</evidence>
<sequence>MIVRLCDDLGTSKDELRRGDVPKSIECHMHESGVSEDAAREHIRRLIRGNWKAINGDRSFTSRFEENLKMIAINIPRMAQCVYQYGDGYGKPNGIIEDRIRSLLIEPILL</sequence>